<dbReference type="RefSeq" id="WP_413268750.1">
    <property type="nucleotide sequence ID" value="NZ_JBHFNQ010000013.1"/>
</dbReference>
<gene>
    <name evidence="3" type="ORF">ACE1CC_01750</name>
</gene>
<evidence type="ECO:0000313" key="3">
    <source>
        <dbReference type="EMBL" id="MFB2875593.1"/>
    </source>
</evidence>
<dbReference type="EMBL" id="JBHFNQ010000013">
    <property type="protein sequence ID" value="MFB2875593.1"/>
    <property type="molecule type" value="Genomic_DNA"/>
</dbReference>
<keyword evidence="2" id="KW-1277">Toxin-antitoxin system</keyword>
<dbReference type="InterPro" id="IPR035093">
    <property type="entry name" value="RelE/ParE_toxin_dom_sf"/>
</dbReference>
<proteinExistence type="inferred from homology"/>
<name>A0ABV4X012_9CYAN</name>
<dbReference type="PANTHER" id="PTHR35601:SF1">
    <property type="entry name" value="TOXIN RELE"/>
    <property type="match status" value="1"/>
</dbReference>
<reference evidence="3 4" key="1">
    <citation type="submission" date="2024-09" db="EMBL/GenBank/DDBJ databases">
        <title>Floridaenema gen nov. (Aerosakkonemataceae, Aerosakkonematales ord. nov., Cyanobacteria) from benthic tropical and subtropical fresh waters, with the description of four new species.</title>
        <authorList>
            <person name="Moretto J.A."/>
            <person name="Berthold D.E."/>
            <person name="Lefler F.W."/>
            <person name="Huang I.-S."/>
            <person name="Laughinghouse H. IV."/>
        </authorList>
    </citation>
    <scope>NUCLEOTIDE SEQUENCE [LARGE SCALE GENOMIC DNA]</scope>
    <source>
        <strain evidence="3 4">BLCC-F46</strain>
    </source>
</reference>
<dbReference type="Pfam" id="PF05016">
    <property type="entry name" value="ParE_toxin"/>
    <property type="match status" value="1"/>
</dbReference>
<evidence type="ECO:0000313" key="4">
    <source>
        <dbReference type="Proteomes" id="UP001576774"/>
    </source>
</evidence>
<dbReference type="PANTHER" id="PTHR35601">
    <property type="entry name" value="TOXIN RELE"/>
    <property type="match status" value="1"/>
</dbReference>
<dbReference type="NCBIfam" id="TIGR02385">
    <property type="entry name" value="RelE_StbE"/>
    <property type="match status" value="1"/>
</dbReference>
<comment type="similarity">
    <text evidence="1">Belongs to the RelE toxin family.</text>
</comment>
<evidence type="ECO:0000256" key="2">
    <source>
        <dbReference type="ARBA" id="ARBA00022649"/>
    </source>
</evidence>
<accession>A0ABV4X012</accession>
<organism evidence="3 4">
    <name type="scientific">Floridaenema aerugineum BLCC-F46</name>
    <dbReference type="NCBI Taxonomy" id="3153654"/>
    <lineage>
        <taxon>Bacteria</taxon>
        <taxon>Bacillati</taxon>
        <taxon>Cyanobacteriota</taxon>
        <taxon>Cyanophyceae</taxon>
        <taxon>Oscillatoriophycideae</taxon>
        <taxon>Aerosakkonematales</taxon>
        <taxon>Aerosakkonemataceae</taxon>
        <taxon>Floridanema</taxon>
        <taxon>Floridanema aerugineum</taxon>
    </lineage>
</organism>
<dbReference type="SUPFAM" id="SSF143011">
    <property type="entry name" value="RelE-like"/>
    <property type="match status" value="1"/>
</dbReference>
<comment type="caution">
    <text evidence="3">The sequence shown here is derived from an EMBL/GenBank/DDBJ whole genome shotgun (WGS) entry which is preliminary data.</text>
</comment>
<dbReference type="Proteomes" id="UP001576774">
    <property type="component" value="Unassembled WGS sequence"/>
</dbReference>
<dbReference type="InterPro" id="IPR007712">
    <property type="entry name" value="RelE/ParE_toxin"/>
</dbReference>
<dbReference type="Gene3D" id="3.30.2310.20">
    <property type="entry name" value="RelE-like"/>
    <property type="match status" value="1"/>
</dbReference>
<protein>
    <submittedName>
        <fullName evidence="3">Type II toxin-antitoxin system RelE/ParE family toxin</fullName>
    </submittedName>
</protein>
<keyword evidence="4" id="KW-1185">Reference proteome</keyword>
<evidence type="ECO:0000256" key="1">
    <source>
        <dbReference type="ARBA" id="ARBA00006226"/>
    </source>
</evidence>
<sequence length="86" mass="9777">MDYSVELKAEALASLERLTQVVKNRITSKIYWLAANFDSISPDPLTGNLAGLFKLRVGDYRVVYTFSTESRIITIHRIGHRSEIYG</sequence>